<dbReference type="InterPro" id="IPR013325">
    <property type="entry name" value="RNA_pol_sigma_r2"/>
</dbReference>
<protein>
    <submittedName>
        <fullName evidence="9">Sigma-70 family RNA polymerase sigma factor</fullName>
    </submittedName>
</protein>
<keyword evidence="2" id="KW-0805">Transcription regulation</keyword>
<feature type="compositionally biased region" description="Basic and acidic residues" evidence="6">
    <location>
        <begin position="13"/>
        <end position="29"/>
    </location>
</feature>
<dbReference type="PANTHER" id="PTHR43133:SF8">
    <property type="entry name" value="RNA POLYMERASE SIGMA FACTOR HI_1459-RELATED"/>
    <property type="match status" value="1"/>
</dbReference>
<sequence>METAPEGLMPTTHPDREQRTEPHLRDSESRFQSMVDGSKTRAYSMALQLTRNRSDAEDLYQDTLVKAWKGFESYLPGRPFLNWLLRIMQRAYLDTRRRENPIRKADRLSDMLSGHDGETHELAIPADGPLPDDLAIQEEFRRELQSALAEIPEVYRTAIVLCDLEELSYFEIAQAQHTTVGTVRSRIHRGRKLLREILQRKGVGFPRQG</sequence>
<gene>
    <name evidence="9" type="ORF">HYR64_03095</name>
</gene>
<feature type="domain" description="RNA polymerase sigma factor 70 region 4 type 2" evidence="8">
    <location>
        <begin position="141"/>
        <end position="194"/>
    </location>
</feature>
<dbReference type="InterPro" id="IPR013324">
    <property type="entry name" value="RNA_pol_sigma_r3/r4-like"/>
</dbReference>
<comment type="similarity">
    <text evidence="1">Belongs to the sigma-70 factor family. ECF subfamily.</text>
</comment>
<dbReference type="GO" id="GO:0016987">
    <property type="term" value="F:sigma factor activity"/>
    <property type="evidence" value="ECO:0007669"/>
    <property type="project" value="UniProtKB-KW"/>
</dbReference>
<dbReference type="Gene3D" id="1.10.1740.10">
    <property type="match status" value="1"/>
</dbReference>
<dbReference type="CDD" id="cd06171">
    <property type="entry name" value="Sigma70_r4"/>
    <property type="match status" value="1"/>
</dbReference>
<keyword evidence="3" id="KW-0731">Sigma factor</keyword>
<accession>A0A931PT76</accession>
<evidence type="ECO:0000259" key="8">
    <source>
        <dbReference type="Pfam" id="PF08281"/>
    </source>
</evidence>
<evidence type="ECO:0000313" key="9">
    <source>
        <dbReference type="EMBL" id="MBI1756074.1"/>
    </source>
</evidence>
<proteinExistence type="inferred from homology"/>
<dbReference type="EMBL" id="JACOSL010000022">
    <property type="protein sequence ID" value="MBI1756074.1"/>
    <property type="molecule type" value="Genomic_DNA"/>
</dbReference>
<dbReference type="InterPro" id="IPR036388">
    <property type="entry name" value="WH-like_DNA-bd_sf"/>
</dbReference>
<evidence type="ECO:0000256" key="5">
    <source>
        <dbReference type="ARBA" id="ARBA00023163"/>
    </source>
</evidence>
<dbReference type="GO" id="GO:0003677">
    <property type="term" value="F:DNA binding"/>
    <property type="evidence" value="ECO:0007669"/>
    <property type="project" value="UniProtKB-KW"/>
</dbReference>
<evidence type="ECO:0000256" key="4">
    <source>
        <dbReference type="ARBA" id="ARBA00023125"/>
    </source>
</evidence>
<feature type="region of interest" description="Disordered" evidence="6">
    <location>
        <begin position="1"/>
        <end position="35"/>
    </location>
</feature>
<dbReference type="InterPro" id="IPR014284">
    <property type="entry name" value="RNA_pol_sigma-70_dom"/>
</dbReference>
<evidence type="ECO:0000256" key="2">
    <source>
        <dbReference type="ARBA" id="ARBA00023015"/>
    </source>
</evidence>
<evidence type="ECO:0000256" key="6">
    <source>
        <dbReference type="SAM" id="MobiDB-lite"/>
    </source>
</evidence>
<dbReference type="Gene3D" id="1.10.10.10">
    <property type="entry name" value="Winged helix-like DNA-binding domain superfamily/Winged helix DNA-binding domain"/>
    <property type="match status" value="1"/>
</dbReference>
<dbReference type="Pfam" id="PF04542">
    <property type="entry name" value="Sigma70_r2"/>
    <property type="match status" value="1"/>
</dbReference>
<dbReference type="PANTHER" id="PTHR43133">
    <property type="entry name" value="RNA POLYMERASE ECF-TYPE SIGMA FACTO"/>
    <property type="match status" value="1"/>
</dbReference>
<keyword evidence="5" id="KW-0804">Transcription</keyword>
<dbReference type="AlphaFoldDB" id="A0A931PT76"/>
<dbReference type="Proteomes" id="UP000727962">
    <property type="component" value="Unassembled WGS sequence"/>
</dbReference>
<dbReference type="SUPFAM" id="SSF88659">
    <property type="entry name" value="Sigma3 and sigma4 domains of RNA polymerase sigma factors"/>
    <property type="match status" value="1"/>
</dbReference>
<evidence type="ECO:0000256" key="3">
    <source>
        <dbReference type="ARBA" id="ARBA00023082"/>
    </source>
</evidence>
<evidence type="ECO:0000259" key="7">
    <source>
        <dbReference type="Pfam" id="PF04542"/>
    </source>
</evidence>
<dbReference type="InterPro" id="IPR007627">
    <property type="entry name" value="RNA_pol_sigma70_r2"/>
</dbReference>
<dbReference type="InterPro" id="IPR039425">
    <property type="entry name" value="RNA_pol_sigma-70-like"/>
</dbReference>
<dbReference type="GO" id="GO:0006352">
    <property type="term" value="P:DNA-templated transcription initiation"/>
    <property type="evidence" value="ECO:0007669"/>
    <property type="project" value="InterPro"/>
</dbReference>
<dbReference type="InterPro" id="IPR013249">
    <property type="entry name" value="RNA_pol_sigma70_r4_t2"/>
</dbReference>
<evidence type="ECO:0000313" key="10">
    <source>
        <dbReference type="Proteomes" id="UP000727962"/>
    </source>
</evidence>
<organism evidence="9 10">
    <name type="scientific">Fimbriimonas ginsengisoli</name>
    <dbReference type="NCBI Taxonomy" id="1005039"/>
    <lineage>
        <taxon>Bacteria</taxon>
        <taxon>Bacillati</taxon>
        <taxon>Armatimonadota</taxon>
        <taxon>Fimbriimonadia</taxon>
        <taxon>Fimbriimonadales</taxon>
        <taxon>Fimbriimonadaceae</taxon>
        <taxon>Fimbriimonas</taxon>
    </lineage>
</organism>
<feature type="domain" description="RNA polymerase sigma-70 region 2" evidence="7">
    <location>
        <begin position="40"/>
        <end position="100"/>
    </location>
</feature>
<reference evidence="9" key="1">
    <citation type="submission" date="2020-07" db="EMBL/GenBank/DDBJ databases">
        <title>Huge and variable diversity of episymbiotic CPR bacteria and DPANN archaea in groundwater ecosystems.</title>
        <authorList>
            <person name="He C.Y."/>
            <person name="Keren R."/>
            <person name="Whittaker M."/>
            <person name="Farag I.F."/>
            <person name="Doudna J."/>
            <person name="Cate J.H.D."/>
            <person name="Banfield J.F."/>
        </authorList>
    </citation>
    <scope>NUCLEOTIDE SEQUENCE</scope>
    <source>
        <strain evidence="9">NC_groundwater_17_Pr7_B-0.1um_64_12</strain>
    </source>
</reference>
<keyword evidence="4" id="KW-0238">DNA-binding</keyword>
<dbReference type="Pfam" id="PF08281">
    <property type="entry name" value="Sigma70_r4_2"/>
    <property type="match status" value="1"/>
</dbReference>
<comment type="caution">
    <text evidence="9">The sequence shown here is derived from an EMBL/GenBank/DDBJ whole genome shotgun (WGS) entry which is preliminary data.</text>
</comment>
<dbReference type="NCBIfam" id="TIGR02937">
    <property type="entry name" value="sigma70-ECF"/>
    <property type="match status" value="1"/>
</dbReference>
<dbReference type="SUPFAM" id="SSF88946">
    <property type="entry name" value="Sigma2 domain of RNA polymerase sigma factors"/>
    <property type="match status" value="1"/>
</dbReference>
<evidence type="ECO:0000256" key="1">
    <source>
        <dbReference type="ARBA" id="ARBA00010641"/>
    </source>
</evidence>
<name>A0A931PT76_FIMGI</name>